<sequence>MNKTLLILLITLGLFASEKGKTLGLEDYSIIYKKNIFSKNRIPDLPKDESEGAEKKLRRVIKVYVLKGTAFSGSKPSAFIEEEVSGKVYILSPGEEIAGIKILRVMKDTIVCSEGDSQSEVKIGGELGRAETKEMVSAGQASDWVDQDEEKDESPADSEKSEILKKLMERRKRQLN</sequence>
<evidence type="ECO:0000256" key="1">
    <source>
        <dbReference type="SAM" id="MobiDB-lite"/>
    </source>
</evidence>
<dbReference type="OrthoDB" id="9917881at2"/>
<protein>
    <submittedName>
        <fullName evidence="2">Uncharacterized protein</fullName>
    </submittedName>
</protein>
<dbReference type="Proteomes" id="UP000188273">
    <property type="component" value="Chromosome"/>
</dbReference>
<dbReference type="AlphaFoldDB" id="A0A1Q2HPD4"/>
<name>A0A1Q2HPD4_9BACT</name>
<dbReference type="EMBL" id="CP019633">
    <property type="protein sequence ID" value="AQQ09126.1"/>
    <property type="molecule type" value="Genomic_DNA"/>
</dbReference>
<reference evidence="3" key="1">
    <citation type="submission" date="2017-02" db="EMBL/GenBank/DDBJ databases">
        <title>Comparative genomics and description of representatives of a novel lineage of planctomycetes thriving in anoxic sediments.</title>
        <authorList>
            <person name="Spring S."/>
            <person name="Bunk B."/>
            <person name="Sproer C."/>
            <person name="Klenk H.-P."/>
        </authorList>
    </citation>
    <scope>NUCLEOTIDE SEQUENCE [LARGE SCALE GENOMIC DNA]</scope>
    <source>
        <strain evidence="3">L21-RPul-D3</strain>
    </source>
</reference>
<feature type="compositionally biased region" description="Basic and acidic residues" evidence="1">
    <location>
        <begin position="153"/>
        <end position="164"/>
    </location>
</feature>
<gene>
    <name evidence="2" type="ORF">L21SP3_00926</name>
</gene>
<proteinExistence type="predicted"/>
<feature type="region of interest" description="Disordered" evidence="1">
    <location>
        <begin position="126"/>
        <end position="164"/>
    </location>
</feature>
<evidence type="ECO:0000313" key="2">
    <source>
        <dbReference type="EMBL" id="AQQ09126.1"/>
    </source>
</evidence>
<accession>A0A1Q2HPD4</accession>
<dbReference type="STRING" id="1940790.L21SP3_00926"/>
<dbReference type="KEGG" id="pbu:L21SP3_00926"/>
<keyword evidence="3" id="KW-1185">Reference proteome</keyword>
<evidence type="ECO:0000313" key="3">
    <source>
        <dbReference type="Proteomes" id="UP000188273"/>
    </source>
</evidence>
<organism evidence="2 3">
    <name type="scientific">Sedimentisphaera cyanobacteriorum</name>
    <dbReference type="NCBI Taxonomy" id="1940790"/>
    <lineage>
        <taxon>Bacteria</taxon>
        <taxon>Pseudomonadati</taxon>
        <taxon>Planctomycetota</taxon>
        <taxon>Phycisphaerae</taxon>
        <taxon>Sedimentisphaerales</taxon>
        <taxon>Sedimentisphaeraceae</taxon>
        <taxon>Sedimentisphaera</taxon>
    </lineage>
</organism>
<dbReference type="RefSeq" id="WP_077539598.1">
    <property type="nucleotide sequence ID" value="NZ_CP019633.1"/>
</dbReference>